<keyword evidence="4" id="KW-1185">Reference proteome</keyword>
<dbReference type="Proteomes" id="UP000291483">
    <property type="component" value="Unassembled WGS sequence"/>
</dbReference>
<gene>
    <name evidence="3" type="ORF">EV379_1305</name>
</gene>
<feature type="transmembrane region" description="Helical" evidence="1">
    <location>
        <begin position="120"/>
        <end position="139"/>
    </location>
</feature>
<dbReference type="Pfam" id="PF18920">
    <property type="entry name" value="DUF5671"/>
    <property type="match status" value="2"/>
</dbReference>
<keyword evidence="1" id="KW-1133">Transmembrane helix</keyword>
<feature type="transmembrane region" description="Helical" evidence="1">
    <location>
        <begin position="427"/>
        <end position="445"/>
    </location>
</feature>
<feature type="transmembrane region" description="Helical" evidence="1">
    <location>
        <begin position="198"/>
        <end position="220"/>
    </location>
</feature>
<feature type="transmembrane region" description="Helical" evidence="1">
    <location>
        <begin position="87"/>
        <end position="108"/>
    </location>
</feature>
<feature type="transmembrane region" description="Helical" evidence="1">
    <location>
        <begin position="281"/>
        <end position="299"/>
    </location>
</feature>
<dbReference type="EMBL" id="SHLC01000001">
    <property type="protein sequence ID" value="RZU64991.1"/>
    <property type="molecule type" value="Genomic_DNA"/>
</dbReference>
<organism evidence="3 4">
    <name type="scientific">Microterricola gilva</name>
    <dbReference type="NCBI Taxonomy" id="393267"/>
    <lineage>
        <taxon>Bacteria</taxon>
        <taxon>Bacillati</taxon>
        <taxon>Actinomycetota</taxon>
        <taxon>Actinomycetes</taxon>
        <taxon>Micrococcales</taxon>
        <taxon>Microbacteriaceae</taxon>
        <taxon>Microterricola</taxon>
    </lineage>
</organism>
<dbReference type="AlphaFoldDB" id="A0A4Q8ALQ1"/>
<keyword evidence="1" id="KW-0812">Transmembrane</keyword>
<accession>A0A4Q8ALQ1</accession>
<feature type="transmembrane region" description="Helical" evidence="1">
    <location>
        <begin position="57"/>
        <end position="75"/>
    </location>
</feature>
<feature type="domain" description="DUF5671" evidence="2">
    <location>
        <begin position="310"/>
        <end position="438"/>
    </location>
</feature>
<comment type="caution">
    <text evidence="3">The sequence shown here is derived from an EMBL/GenBank/DDBJ whole genome shotgun (WGS) entry which is preliminary data.</text>
</comment>
<dbReference type="InterPro" id="IPR043728">
    <property type="entry name" value="DUF5671"/>
</dbReference>
<sequence length="546" mass="56890">MANTAGSAQRTVRRAIVYTLLFVLVTVAGIGMSGLLGRVFEAGSAIASGGSSALAQSLAFTVIGAPLAALLWWWLWRRLDDAEERSALTWGLYVAAMYLVSLIVFTVSTVDAAQSMIRGSWEPATLASAIVWFGIWLAHRAMSRNADRGPLRLATVPVVLGAFYGLVAASSGAVSAFGVLLDNAIRGVNAVVLAGEGVFAPLSHGLLWLLVGGVIWWLHWVHGGAARVTTGLASVMLIWVAVLGGSLLSLSGVGISLFVLLRLAFDRGEPIGVVTDPLGEAIAAALVGAVVWRYHWLVTRERSAGVQRASSVVVSGVGMAATASGIGVIINALLATLSTSLAGSDSRTLLLGGLSAFLVGGVVWWFTWKPVEPVSAAEQRDTSRRVYLVAMFGLSAIVALIALLIVGYGVFVFALDSTTGTSLIEQVRAPLGLLIATAAVFGYHFSVWRRDRAAVALATPVRVRTIGEVILVTDAASAPQRKLIEELTGASVTTWVRADAPGESPGAASPGLAEERLSEALNGVTAARLLVITGADGAVQLVPLAE</sequence>
<evidence type="ECO:0000313" key="4">
    <source>
        <dbReference type="Proteomes" id="UP000291483"/>
    </source>
</evidence>
<evidence type="ECO:0000259" key="2">
    <source>
        <dbReference type="Pfam" id="PF18920"/>
    </source>
</evidence>
<feature type="transmembrane region" description="Helical" evidence="1">
    <location>
        <begin position="349"/>
        <end position="366"/>
    </location>
</feature>
<reference evidence="3 4" key="1">
    <citation type="submission" date="2019-02" db="EMBL/GenBank/DDBJ databases">
        <title>Sequencing the genomes of 1000 actinobacteria strains.</title>
        <authorList>
            <person name="Klenk H.-P."/>
        </authorList>
    </citation>
    <scope>NUCLEOTIDE SEQUENCE [LARGE SCALE GENOMIC DNA]</scope>
    <source>
        <strain evidence="3 4">DSM 18319</strain>
    </source>
</reference>
<feature type="transmembrane region" description="Helical" evidence="1">
    <location>
        <begin position="15"/>
        <end position="37"/>
    </location>
</feature>
<feature type="transmembrane region" description="Helical" evidence="1">
    <location>
        <begin position="151"/>
        <end position="178"/>
    </location>
</feature>
<feature type="transmembrane region" description="Helical" evidence="1">
    <location>
        <begin position="386"/>
        <end position="415"/>
    </location>
</feature>
<feature type="domain" description="DUF5671" evidence="2">
    <location>
        <begin position="14"/>
        <end position="131"/>
    </location>
</feature>
<feature type="transmembrane region" description="Helical" evidence="1">
    <location>
        <begin position="311"/>
        <end position="337"/>
    </location>
</feature>
<proteinExistence type="predicted"/>
<name>A0A4Q8ALQ1_9MICO</name>
<evidence type="ECO:0000256" key="1">
    <source>
        <dbReference type="SAM" id="Phobius"/>
    </source>
</evidence>
<dbReference type="RefSeq" id="WP_242616266.1">
    <property type="nucleotide sequence ID" value="NZ_SHLC01000001.1"/>
</dbReference>
<evidence type="ECO:0000313" key="3">
    <source>
        <dbReference type="EMBL" id="RZU64991.1"/>
    </source>
</evidence>
<keyword evidence="1" id="KW-0472">Membrane</keyword>
<protein>
    <recommendedName>
        <fullName evidence="2">DUF5671 domain-containing protein</fullName>
    </recommendedName>
</protein>
<feature type="transmembrane region" description="Helical" evidence="1">
    <location>
        <begin position="232"/>
        <end position="261"/>
    </location>
</feature>